<keyword evidence="2" id="KW-1185">Reference proteome</keyword>
<dbReference type="AlphaFoldDB" id="A0A0N5DCE0"/>
<accession>A0A0N5DCE0</accession>
<proteinExistence type="predicted"/>
<sequence>MSMVQMHKDLQDKLHTMKAEEIERRKKILEEYNEEMAKYYEFLDL</sequence>
<dbReference type="EMBL" id="UYYF01005439">
    <property type="protein sequence ID" value="VDN08559.1"/>
    <property type="molecule type" value="Genomic_DNA"/>
</dbReference>
<dbReference type="WBParaSite" id="TCLT_0001086201-mRNA-1">
    <property type="protein sequence ID" value="TCLT_0001086201-mRNA-1"/>
    <property type="gene ID" value="TCLT_0001086201"/>
</dbReference>
<evidence type="ECO:0000313" key="2">
    <source>
        <dbReference type="Proteomes" id="UP000276776"/>
    </source>
</evidence>
<name>A0A0N5DCE0_THECL</name>
<evidence type="ECO:0000313" key="1">
    <source>
        <dbReference type="EMBL" id="VDN08559.1"/>
    </source>
</evidence>
<evidence type="ECO:0000313" key="3">
    <source>
        <dbReference type="WBParaSite" id="TCLT_0001086201-mRNA-1"/>
    </source>
</evidence>
<gene>
    <name evidence="1" type="ORF">TCLT_LOCUS10841</name>
</gene>
<protein>
    <submittedName>
        <fullName evidence="3">IDEAL domain-containing protein</fullName>
    </submittedName>
</protein>
<reference evidence="1 2" key="2">
    <citation type="submission" date="2018-11" db="EMBL/GenBank/DDBJ databases">
        <authorList>
            <consortium name="Pathogen Informatics"/>
        </authorList>
    </citation>
    <scope>NUCLEOTIDE SEQUENCE [LARGE SCALE GENOMIC DNA]</scope>
</reference>
<dbReference type="Proteomes" id="UP000276776">
    <property type="component" value="Unassembled WGS sequence"/>
</dbReference>
<reference evidence="3" key="1">
    <citation type="submission" date="2017-02" db="UniProtKB">
        <authorList>
            <consortium name="WormBaseParasite"/>
        </authorList>
    </citation>
    <scope>IDENTIFICATION</scope>
</reference>
<organism evidence="3">
    <name type="scientific">Thelazia callipaeda</name>
    <name type="common">Oriental eyeworm</name>
    <name type="synonym">Parasitic nematode</name>
    <dbReference type="NCBI Taxonomy" id="103827"/>
    <lineage>
        <taxon>Eukaryota</taxon>
        <taxon>Metazoa</taxon>
        <taxon>Ecdysozoa</taxon>
        <taxon>Nematoda</taxon>
        <taxon>Chromadorea</taxon>
        <taxon>Rhabditida</taxon>
        <taxon>Spirurina</taxon>
        <taxon>Spiruromorpha</taxon>
        <taxon>Thelazioidea</taxon>
        <taxon>Thelaziidae</taxon>
        <taxon>Thelazia</taxon>
    </lineage>
</organism>